<reference evidence="6 7" key="2">
    <citation type="submission" date="2018-03" db="EMBL/GenBank/DDBJ databases">
        <title>The comparative genomics of Bifidobacterium callitrichos reflects dietary carbohydrate utilization within the common marmoset gut.</title>
        <authorList>
            <person name="Rani A."/>
        </authorList>
    </citation>
    <scope>NUCLEOTIDE SEQUENCE [LARGE SCALE GENOMIC DNA]</scope>
    <source>
        <strain evidence="6 7">UMA51805</strain>
    </source>
</reference>
<dbReference type="InterPro" id="IPR003593">
    <property type="entry name" value="AAA+_ATPase"/>
</dbReference>
<dbReference type="Pfam" id="PF00005">
    <property type="entry name" value="ABC_tran"/>
    <property type="match status" value="1"/>
</dbReference>
<keyword evidence="3" id="KW-0547">Nucleotide-binding</keyword>
<dbReference type="InterPro" id="IPR003439">
    <property type="entry name" value="ABC_transporter-like_ATP-bd"/>
</dbReference>
<dbReference type="PANTHER" id="PTHR43776:SF7">
    <property type="entry name" value="D,D-DIPEPTIDE TRANSPORT ATP-BINDING PROTEIN DDPF-RELATED"/>
    <property type="match status" value="1"/>
</dbReference>
<dbReference type="CDD" id="cd03257">
    <property type="entry name" value="ABC_NikE_OppD_transporters"/>
    <property type="match status" value="1"/>
</dbReference>
<keyword evidence="4 6" id="KW-0067">ATP-binding</keyword>
<evidence type="ECO:0000313" key="7">
    <source>
        <dbReference type="Proteomes" id="UP000240228"/>
    </source>
</evidence>
<comment type="similarity">
    <text evidence="1">Belongs to the ABC transporter superfamily.</text>
</comment>
<dbReference type="InterPro" id="IPR050319">
    <property type="entry name" value="ABC_transp_ATP-bind"/>
</dbReference>
<accession>A0A2T3G7U9</accession>
<sequence length="298" mass="31624">MSHTIPAVPAASGGQTSGALLELRHITVAYGGFAAVDDVSIALKQGGALGVVGESGAGKSTLARVAAGLIAPAAGRTLLDGRELAPIRRTREQRRRIQMVFQNPDSSLNPSHTIRRILAEGMLLHGTLGPHPPRDVVDARCRRLLAMVGLGEERDILARRPRAFSGGQRQRIAIARALAVEPDVLVADEPTSALDVTVQRGILDLLVRLRREQGLALLLITHDLGVVNAVCDEVAVMRHGQIVADGPADLFFHAPLAGYSGDLLAAAREVALQAALACKPAFRYGGKDLTREGKKNVR</sequence>
<dbReference type="InterPro" id="IPR017871">
    <property type="entry name" value="ABC_transporter-like_CS"/>
</dbReference>
<keyword evidence="2" id="KW-0813">Transport</keyword>
<evidence type="ECO:0000256" key="4">
    <source>
        <dbReference type="ARBA" id="ARBA00022840"/>
    </source>
</evidence>
<evidence type="ECO:0000256" key="3">
    <source>
        <dbReference type="ARBA" id="ARBA00022741"/>
    </source>
</evidence>
<organism evidence="6 7">
    <name type="scientific">Bifidobacterium callitrichos</name>
    <dbReference type="NCBI Taxonomy" id="762209"/>
    <lineage>
        <taxon>Bacteria</taxon>
        <taxon>Bacillati</taxon>
        <taxon>Actinomycetota</taxon>
        <taxon>Actinomycetes</taxon>
        <taxon>Bifidobacteriales</taxon>
        <taxon>Bifidobacteriaceae</taxon>
        <taxon>Bifidobacterium</taxon>
    </lineage>
</organism>
<name>A0A2T3G7U9_9BIFI</name>
<dbReference type="GO" id="GO:0016887">
    <property type="term" value="F:ATP hydrolysis activity"/>
    <property type="evidence" value="ECO:0007669"/>
    <property type="project" value="InterPro"/>
</dbReference>
<feature type="domain" description="ABC transporter" evidence="5">
    <location>
        <begin position="21"/>
        <end position="264"/>
    </location>
</feature>
<evidence type="ECO:0000313" key="6">
    <source>
        <dbReference type="EMBL" id="PST45523.1"/>
    </source>
</evidence>
<keyword evidence="7" id="KW-1185">Reference proteome</keyword>
<comment type="caution">
    <text evidence="6">The sequence shown here is derived from an EMBL/GenBank/DDBJ whole genome shotgun (WGS) entry which is preliminary data.</text>
</comment>
<dbReference type="PANTHER" id="PTHR43776">
    <property type="entry name" value="TRANSPORT ATP-BINDING PROTEIN"/>
    <property type="match status" value="1"/>
</dbReference>
<dbReference type="EMBL" id="NWTX01000031">
    <property type="protein sequence ID" value="PST45523.1"/>
    <property type="molecule type" value="Genomic_DNA"/>
</dbReference>
<dbReference type="AlphaFoldDB" id="A0A2T3G7U9"/>
<dbReference type="SMART" id="SM00382">
    <property type="entry name" value="AAA"/>
    <property type="match status" value="1"/>
</dbReference>
<dbReference type="InterPro" id="IPR027417">
    <property type="entry name" value="P-loop_NTPase"/>
</dbReference>
<evidence type="ECO:0000256" key="2">
    <source>
        <dbReference type="ARBA" id="ARBA00022448"/>
    </source>
</evidence>
<dbReference type="Proteomes" id="UP000240228">
    <property type="component" value="Unassembled WGS sequence"/>
</dbReference>
<gene>
    <name evidence="6" type="ORF">CPA40_10620</name>
</gene>
<evidence type="ECO:0000259" key="5">
    <source>
        <dbReference type="PROSITE" id="PS50893"/>
    </source>
</evidence>
<dbReference type="GO" id="GO:0005524">
    <property type="term" value="F:ATP binding"/>
    <property type="evidence" value="ECO:0007669"/>
    <property type="project" value="UniProtKB-KW"/>
</dbReference>
<dbReference type="GO" id="GO:0055085">
    <property type="term" value="P:transmembrane transport"/>
    <property type="evidence" value="ECO:0007669"/>
    <property type="project" value="UniProtKB-ARBA"/>
</dbReference>
<evidence type="ECO:0000256" key="1">
    <source>
        <dbReference type="ARBA" id="ARBA00005417"/>
    </source>
</evidence>
<dbReference type="SUPFAM" id="SSF52540">
    <property type="entry name" value="P-loop containing nucleoside triphosphate hydrolases"/>
    <property type="match status" value="1"/>
</dbReference>
<reference evidence="7" key="1">
    <citation type="submission" date="2017-09" db="EMBL/GenBank/DDBJ databases">
        <authorList>
            <person name="Sela D.A."/>
            <person name="Albert K."/>
        </authorList>
    </citation>
    <scope>NUCLEOTIDE SEQUENCE [LARGE SCALE GENOMIC DNA]</scope>
    <source>
        <strain evidence="7">UMA51805</strain>
    </source>
</reference>
<dbReference type="PROSITE" id="PS50893">
    <property type="entry name" value="ABC_TRANSPORTER_2"/>
    <property type="match status" value="1"/>
</dbReference>
<dbReference type="PROSITE" id="PS00211">
    <property type="entry name" value="ABC_TRANSPORTER_1"/>
    <property type="match status" value="1"/>
</dbReference>
<dbReference type="Gene3D" id="3.40.50.300">
    <property type="entry name" value="P-loop containing nucleotide triphosphate hydrolases"/>
    <property type="match status" value="1"/>
</dbReference>
<dbReference type="RefSeq" id="WP_107044867.1">
    <property type="nucleotide sequence ID" value="NZ_NWTX01000031.1"/>
</dbReference>
<protein>
    <submittedName>
        <fullName evidence="6">ABC transporter ATP-binding protein</fullName>
    </submittedName>
</protein>
<proteinExistence type="inferred from homology"/>